<comment type="caution">
    <text evidence="2">The sequence shown here is derived from an EMBL/GenBank/DDBJ whole genome shotgun (WGS) entry which is preliminary data.</text>
</comment>
<evidence type="ECO:0000259" key="1">
    <source>
        <dbReference type="Pfam" id="PF14588"/>
    </source>
</evidence>
<name>A0A4Q2REB3_9HYPH</name>
<protein>
    <submittedName>
        <fullName evidence="2">RidA family protein</fullName>
    </submittedName>
</protein>
<evidence type="ECO:0000313" key="2">
    <source>
        <dbReference type="EMBL" id="RYB04955.1"/>
    </source>
</evidence>
<sequence>MGTIEARLAELGITLPQAAAPVANYVAYVLGRDTLVISGQLALGADGKLDSAHRGKLGADVSGDAGRAAARNCAVNVLAQAKAALGDLDRIERCVRLGGFINAAPDFTDLALIMNGASDLMVEVLGDKGRHARSTVGVASLPLGCAVEVEALFSVRP</sequence>
<gene>
    <name evidence="2" type="ORF">D3272_10810</name>
</gene>
<dbReference type="InterPro" id="IPR013813">
    <property type="entry name" value="Endoribo_LPSP/chorism_mut-like"/>
</dbReference>
<feature type="domain" description="Endoribonuclease L-PSP/chorismate mutase-like" evidence="1">
    <location>
        <begin position="5"/>
        <end position="145"/>
    </location>
</feature>
<keyword evidence="3" id="KW-1185">Reference proteome</keyword>
<organism evidence="2 3">
    <name type="scientific">Lichenibacterium ramalinae</name>
    <dbReference type="NCBI Taxonomy" id="2316527"/>
    <lineage>
        <taxon>Bacteria</taxon>
        <taxon>Pseudomonadati</taxon>
        <taxon>Pseudomonadota</taxon>
        <taxon>Alphaproteobacteria</taxon>
        <taxon>Hyphomicrobiales</taxon>
        <taxon>Lichenihabitantaceae</taxon>
        <taxon>Lichenibacterium</taxon>
    </lineage>
</organism>
<dbReference type="SUPFAM" id="SSF55298">
    <property type="entry name" value="YjgF-like"/>
    <property type="match status" value="1"/>
</dbReference>
<evidence type="ECO:0000313" key="3">
    <source>
        <dbReference type="Proteomes" id="UP000289411"/>
    </source>
</evidence>
<dbReference type="OrthoDB" id="9806350at2"/>
<proteinExistence type="predicted"/>
<dbReference type="PANTHER" id="PTHR43760">
    <property type="entry name" value="ENDORIBONUCLEASE-RELATED"/>
    <property type="match status" value="1"/>
</dbReference>
<dbReference type="AlphaFoldDB" id="A0A4Q2REB3"/>
<dbReference type="Pfam" id="PF14588">
    <property type="entry name" value="YjgF_endoribonc"/>
    <property type="match status" value="1"/>
</dbReference>
<dbReference type="Proteomes" id="UP000289411">
    <property type="component" value="Unassembled WGS sequence"/>
</dbReference>
<dbReference type="CDD" id="cd02199">
    <property type="entry name" value="YjgF_YER057c_UK114_like_1"/>
    <property type="match status" value="1"/>
</dbReference>
<reference evidence="2 3" key="2">
    <citation type="submission" date="2019-02" db="EMBL/GenBank/DDBJ databases">
        <title>'Lichenibacterium ramalinii' gen. nov. sp. nov., 'Lichenibacterium minor' gen. nov. sp. nov.</title>
        <authorList>
            <person name="Pankratov T."/>
        </authorList>
    </citation>
    <scope>NUCLEOTIDE SEQUENCE [LARGE SCALE GENOMIC DNA]</scope>
    <source>
        <strain evidence="2 3">RmlP001</strain>
    </source>
</reference>
<dbReference type="PANTHER" id="PTHR43760:SF1">
    <property type="entry name" value="ENDORIBONUCLEASE L-PSP_CHORISMATE MUTASE-LIKE DOMAIN-CONTAINING PROTEIN"/>
    <property type="match status" value="1"/>
</dbReference>
<reference evidence="2 3" key="1">
    <citation type="submission" date="2018-09" db="EMBL/GenBank/DDBJ databases">
        <authorList>
            <person name="Grouzdev D.S."/>
            <person name="Krutkina M.S."/>
        </authorList>
    </citation>
    <scope>NUCLEOTIDE SEQUENCE [LARGE SCALE GENOMIC DNA]</scope>
    <source>
        <strain evidence="2 3">RmlP001</strain>
    </source>
</reference>
<dbReference type="EMBL" id="QYBC01000008">
    <property type="protein sequence ID" value="RYB04955.1"/>
    <property type="molecule type" value="Genomic_DNA"/>
</dbReference>
<accession>A0A4Q2REB3</accession>
<dbReference type="Gene3D" id="3.30.1330.40">
    <property type="entry name" value="RutC-like"/>
    <property type="match status" value="1"/>
</dbReference>
<dbReference type="RefSeq" id="WP_129219190.1">
    <property type="nucleotide sequence ID" value="NZ_QYBC01000008.1"/>
</dbReference>
<dbReference type="InterPro" id="IPR035959">
    <property type="entry name" value="RutC-like_sf"/>
</dbReference>